<keyword evidence="3" id="KW-1185">Reference proteome</keyword>
<gene>
    <name evidence="2" type="ORF">DR864_15795</name>
</gene>
<organism evidence="2 3">
    <name type="scientific">Runella rosea</name>
    <dbReference type="NCBI Taxonomy" id="2259595"/>
    <lineage>
        <taxon>Bacteria</taxon>
        <taxon>Pseudomonadati</taxon>
        <taxon>Bacteroidota</taxon>
        <taxon>Cytophagia</taxon>
        <taxon>Cytophagales</taxon>
        <taxon>Spirosomataceae</taxon>
        <taxon>Runella</taxon>
    </lineage>
</organism>
<evidence type="ECO:0000256" key="1">
    <source>
        <dbReference type="SAM" id="MobiDB-lite"/>
    </source>
</evidence>
<name>A0A344TKD7_9BACT</name>
<dbReference type="EMBL" id="CP030850">
    <property type="protein sequence ID" value="AXE19108.1"/>
    <property type="molecule type" value="Genomic_DNA"/>
</dbReference>
<sequence>MTVIVYNSTRLRRKVLIEILSFWGDTDTKYFSIDLDSLWAGLAPFKSKLEITVSNISSPLFTNFNHNFVLPQPDEPIMPSHSIINKPVIHTLKSLQKNRIASSIPFGSQIKYQVSKPILEELYNRHKGQEKAAILGLRATLCEDSNAKIYMLFTFYKLTNQGIVVDSTITQDLPYPHPSGGGGNPTTGVKIPAN</sequence>
<dbReference type="KEGG" id="run:DR864_15795"/>
<reference evidence="2 3" key="1">
    <citation type="submission" date="2018-07" db="EMBL/GenBank/DDBJ databases">
        <title>Genome sequencing of Runella.</title>
        <authorList>
            <person name="Baek M.-G."/>
            <person name="Yi H."/>
        </authorList>
    </citation>
    <scope>NUCLEOTIDE SEQUENCE [LARGE SCALE GENOMIC DNA]</scope>
    <source>
        <strain evidence="2 3">HYN0085</strain>
    </source>
</reference>
<dbReference type="RefSeq" id="WP_114067891.1">
    <property type="nucleotide sequence ID" value="NZ_CP030850.1"/>
</dbReference>
<feature type="region of interest" description="Disordered" evidence="1">
    <location>
        <begin position="174"/>
        <end position="194"/>
    </location>
</feature>
<protein>
    <submittedName>
        <fullName evidence="2">Uncharacterized protein</fullName>
    </submittedName>
</protein>
<proteinExistence type="predicted"/>
<dbReference type="Proteomes" id="UP000251993">
    <property type="component" value="Chromosome"/>
</dbReference>
<evidence type="ECO:0000313" key="3">
    <source>
        <dbReference type="Proteomes" id="UP000251993"/>
    </source>
</evidence>
<evidence type="ECO:0000313" key="2">
    <source>
        <dbReference type="EMBL" id="AXE19108.1"/>
    </source>
</evidence>
<dbReference type="AlphaFoldDB" id="A0A344TKD7"/>
<accession>A0A344TKD7</accession>